<protein>
    <submittedName>
        <fullName evidence="1">Uncharacterized protein</fullName>
    </submittedName>
</protein>
<dbReference type="AlphaFoldDB" id="A0A0F9REI9"/>
<dbReference type="EMBL" id="LAZR01000979">
    <property type="protein sequence ID" value="KKN53269.1"/>
    <property type="molecule type" value="Genomic_DNA"/>
</dbReference>
<sequence length="84" mass="9937">MAQIEQVDIVDLEYSLEQPELVEYQEIDKQLELPKQTKAIPKKSIKKQLLKLIKKSKLNAKYPEHVVSIRKMKTQHVYRNNGVY</sequence>
<organism evidence="1">
    <name type="scientific">marine sediment metagenome</name>
    <dbReference type="NCBI Taxonomy" id="412755"/>
    <lineage>
        <taxon>unclassified sequences</taxon>
        <taxon>metagenomes</taxon>
        <taxon>ecological metagenomes</taxon>
    </lineage>
</organism>
<evidence type="ECO:0000313" key="1">
    <source>
        <dbReference type="EMBL" id="KKN53269.1"/>
    </source>
</evidence>
<gene>
    <name evidence="1" type="ORF">LCGC14_0604030</name>
</gene>
<proteinExistence type="predicted"/>
<reference evidence="1" key="1">
    <citation type="journal article" date="2015" name="Nature">
        <title>Complex archaea that bridge the gap between prokaryotes and eukaryotes.</title>
        <authorList>
            <person name="Spang A."/>
            <person name="Saw J.H."/>
            <person name="Jorgensen S.L."/>
            <person name="Zaremba-Niedzwiedzka K."/>
            <person name="Martijn J."/>
            <person name="Lind A.E."/>
            <person name="van Eijk R."/>
            <person name="Schleper C."/>
            <person name="Guy L."/>
            <person name="Ettema T.J."/>
        </authorList>
    </citation>
    <scope>NUCLEOTIDE SEQUENCE</scope>
</reference>
<accession>A0A0F9REI9</accession>
<comment type="caution">
    <text evidence="1">The sequence shown here is derived from an EMBL/GenBank/DDBJ whole genome shotgun (WGS) entry which is preliminary data.</text>
</comment>
<name>A0A0F9REI9_9ZZZZ</name>